<gene>
    <name evidence="1" type="primary">jg13935</name>
    <name evidence="1" type="ORF">PAEG_LOCUS3932</name>
</gene>
<sequence>MSAHRTPFARSARLHARRIALPMFLLSLILSLTQV</sequence>
<name>A0A8S4QMP7_9NEOP</name>
<protein>
    <submittedName>
        <fullName evidence="1">Jg13935 protein</fullName>
    </submittedName>
</protein>
<evidence type="ECO:0000313" key="2">
    <source>
        <dbReference type="Proteomes" id="UP000838756"/>
    </source>
</evidence>
<organism evidence="1 2">
    <name type="scientific">Pararge aegeria aegeria</name>
    <dbReference type="NCBI Taxonomy" id="348720"/>
    <lineage>
        <taxon>Eukaryota</taxon>
        <taxon>Metazoa</taxon>
        <taxon>Ecdysozoa</taxon>
        <taxon>Arthropoda</taxon>
        <taxon>Hexapoda</taxon>
        <taxon>Insecta</taxon>
        <taxon>Pterygota</taxon>
        <taxon>Neoptera</taxon>
        <taxon>Endopterygota</taxon>
        <taxon>Lepidoptera</taxon>
        <taxon>Glossata</taxon>
        <taxon>Ditrysia</taxon>
        <taxon>Papilionoidea</taxon>
        <taxon>Nymphalidae</taxon>
        <taxon>Satyrinae</taxon>
        <taxon>Satyrini</taxon>
        <taxon>Parargina</taxon>
        <taxon>Pararge</taxon>
    </lineage>
</organism>
<feature type="non-terminal residue" evidence="1">
    <location>
        <position position="35"/>
    </location>
</feature>
<dbReference type="EMBL" id="CAKXAJ010013117">
    <property type="protein sequence ID" value="CAH2215848.1"/>
    <property type="molecule type" value="Genomic_DNA"/>
</dbReference>
<accession>A0A8S4QMP7</accession>
<comment type="caution">
    <text evidence="1">The sequence shown here is derived from an EMBL/GenBank/DDBJ whole genome shotgun (WGS) entry which is preliminary data.</text>
</comment>
<evidence type="ECO:0000313" key="1">
    <source>
        <dbReference type="EMBL" id="CAH2215848.1"/>
    </source>
</evidence>
<keyword evidence="2" id="KW-1185">Reference proteome</keyword>
<dbReference type="Proteomes" id="UP000838756">
    <property type="component" value="Unassembled WGS sequence"/>
</dbReference>
<dbReference type="AlphaFoldDB" id="A0A8S4QMP7"/>
<proteinExistence type="predicted"/>
<reference evidence="1" key="1">
    <citation type="submission" date="2022-03" db="EMBL/GenBank/DDBJ databases">
        <authorList>
            <person name="Lindestad O."/>
        </authorList>
    </citation>
    <scope>NUCLEOTIDE SEQUENCE</scope>
</reference>